<sequence length="210" mass="23237">MIVLTSIVFTGGVAAKPMNVVDCLEEDVDCLDGSFSTDGEGSQTEQLIESESTGSLLFSLVKMFFALLLILALIYLLLKFLSKRSKLFHQVKALENLGGVSVGQNKSIQIVRIGTQVFLIGVGENVEMLHEITDNEVIEDLLHSEKAVQNEVSAGTLFSSILRKKSTEDMGSTIQDKGDFKKLFSGELEKVRKNREKLIKQNGQKEDKHE</sequence>
<keyword evidence="7" id="KW-0282">Flagellum</keyword>
<dbReference type="EMBL" id="JARZFX010000001">
    <property type="protein sequence ID" value="MEC5422681.1"/>
    <property type="molecule type" value="Genomic_DNA"/>
</dbReference>
<dbReference type="Pfam" id="PF04347">
    <property type="entry name" value="FliO"/>
    <property type="match status" value="1"/>
</dbReference>
<evidence type="ECO:0000256" key="3">
    <source>
        <dbReference type="ARBA" id="ARBA00022692"/>
    </source>
</evidence>
<keyword evidence="4 6" id="KW-1133">Transmembrane helix</keyword>
<evidence type="ECO:0000256" key="5">
    <source>
        <dbReference type="ARBA" id="ARBA00023136"/>
    </source>
</evidence>
<evidence type="ECO:0000256" key="6">
    <source>
        <dbReference type="SAM" id="Phobius"/>
    </source>
</evidence>
<reference evidence="7 8" key="1">
    <citation type="journal article" date="2024" name="Int. J. Syst. Evol. Microbiol.">
        <title>Virgibacillus tibetensis sp. nov., isolated from salt lake on the Tibetan Plateau of China.</title>
        <authorList>
            <person name="Phurbu D."/>
            <person name="Liu Z.-X."/>
            <person name="Wang R."/>
            <person name="Zheng Y.-Y."/>
            <person name="Liu H.-C."/>
            <person name="Zhou Y.-G."/>
            <person name="Yu Y.-J."/>
            <person name="Li A.-H."/>
        </authorList>
    </citation>
    <scope>NUCLEOTIDE SEQUENCE [LARGE SCALE GENOMIC DNA]</scope>
    <source>
        <strain evidence="7 8">C22-A2</strain>
    </source>
</reference>
<evidence type="ECO:0000313" key="7">
    <source>
        <dbReference type="EMBL" id="MEC5422681.1"/>
    </source>
</evidence>
<feature type="transmembrane region" description="Helical" evidence="6">
    <location>
        <begin position="56"/>
        <end position="78"/>
    </location>
</feature>
<dbReference type="InterPro" id="IPR022781">
    <property type="entry name" value="Flagellar_biosynth_FliO"/>
</dbReference>
<dbReference type="Proteomes" id="UP001335737">
    <property type="component" value="Unassembled WGS sequence"/>
</dbReference>
<keyword evidence="8" id="KW-1185">Reference proteome</keyword>
<comment type="subcellular location">
    <subcellularLocation>
        <location evidence="1">Cell membrane</location>
    </subcellularLocation>
</comment>
<accession>A0ABU6KC93</accession>
<gene>
    <name evidence="7" type="ORF">QGM71_04125</name>
</gene>
<name>A0ABU6KC93_9BACI</name>
<protein>
    <submittedName>
        <fullName evidence="7">Flagellar biosynthetic protein FliO</fullName>
    </submittedName>
</protein>
<organism evidence="7 8">
    <name type="scientific">Virgibacillus tibetensis</name>
    <dbReference type="NCBI Taxonomy" id="3042313"/>
    <lineage>
        <taxon>Bacteria</taxon>
        <taxon>Bacillati</taxon>
        <taxon>Bacillota</taxon>
        <taxon>Bacilli</taxon>
        <taxon>Bacillales</taxon>
        <taxon>Bacillaceae</taxon>
        <taxon>Virgibacillus</taxon>
    </lineage>
</organism>
<evidence type="ECO:0000256" key="4">
    <source>
        <dbReference type="ARBA" id="ARBA00022989"/>
    </source>
</evidence>
<evidence type="ECO:0000313" key="8">
    <source>
        <dbReference type="Proteomes" id="UP001335737"/>
    </source>
</evidence>
<keyword evidence="7" id="KW-0966">Cell projection</keyword>
<keyword evidence="7" id="KW-0969">Cilium</keyword>
<proteinExistence type="predicted"/>
<keyword evidence="5 6" id="KW-0472">Membrane</keyword>
<keyword evidence="3 6" id="KW-0812">Transmembrane</keyword>
<evidence type="ECO:0000256" key="2">
    <source>
        <dbReference type="ARBA" id="ARBA00022475"/>
    </source>
</evidence>
<evidence type="ECO:0000256" key="1">
    <source>
        <dbReference type="ARBA" id="ARBA00004236"/>
    </source>
</evidence>
<comment type="caution">
    <text evidence="7">The sequence shown here is derived from an EMBL/GenBank/DDBJ whole genome shotgun (WGS) entry which is preliminary data.</text>
</comment>
<keyword evidence="2" id="KW-1003">Cell membrane</keyword>